<sequence>MCQRQKYLATSPGGLLQPLPIPEQVWEDISMDFITGLPKSKGYEAILLHGVPLSIVSDRDPVFISSFWKELFRMQGTQLKMSTAYHPESDGQTEVVNRCLETYLRCFISDQPKTWVSWVHWAEYWFNTNYHTSTDKTPFEIVYGRAPPHLT</sequence>
<dbReference type="InterPro" id="IPR001584">
    <property type="entry name" value="Integrase_cat-core"/>
</dbReference>
<feature type="non-terminal residue" evidence="2">
    <location>
        <position position="151"/>
    </location>
</feature>
<dbReference type="InterPro" id="IPR036397">
    <property type="entry name" value="RNaseH_sf"/>
</dbReference>
<accession>A0A392PJ97</accession>
<evidence type="ECO:0000313" key="2">
    <source>
        <dbReference type="EMBL" id="MCI11884.1"/>
    </source>
</evidence>
<dbReference type="PROSITE" id="PS50994">
    <property type="entry name" value="INTEGRASE"/>
    <property type="match status" value="1"/>
</dbReference>
<dbReference type="AlphaFoldDB" id="A0A392PJ97"/>
<dbReference type="PANTHER" id="PTHR35046:SF26">
    <property type="entry name" value="RNA-DIRECTED DNA POLYMERASE"/>
    <property type="match status" value="1"/>
</dbReference>
<feature type="domain" description="Integrase catalytic" evidence="1">
    <location>
        <begin position="47"/>
        <end position="146"/>
    </location>
</feature>
<dbReference type="EMBL" id="LXQA010081882">
    <property type="protein sequence ID" value="MCI11884.1"/>
    <property type="molecule type" value="Genomic_DNA"/>
</dbReference>
<dbReference type="PANTHER" id="PTHR35046">
    <property type="entry name" value="ZINC KNUCKLE (CCHC-TYPE) FAMILY PROTEIN"/>
    <property type="match status" value="1"/>
</dbReference>
<dbReference type="GO" id="GO:0015074">
    <property type="term" value="P:DNA integration"/>
    <property type="evidence" value="ECO:0007669"/>
    <property type="project" value="InterPro"/>
</dbReference>
<reference evidence="2 3" key="1">
    <citation type="journal article" date="2018" name="Front. Plant Sci.">
        <title>Red Clover (Trifolium pratense) and Zigzag Clover (T. medium) - A Picture of Genomic Similarities and Differences.</title>
        <authorList>
            <person name="Dluhosova J."/>
            <person name="Istvanek J."/>
            <person name="Nedelnik J."/>
            <person name="Repkova J."/>
        </authorList>
    </citation>
    <scope>NUCLEOTIDE SEQUENCE [LARGE SCALE GENOMIC DNA]</scope>
    <source>
        <strain evidence="3">cv. 10/8</strain>
        <tissue evidence="2">Leaf</tissue>
    </source>
</reference>
<dbReference type="Gene3D" id="3.30.420.10">
    <property type="entry name" value="Ribonuclease H-like superfamily/Ribonuclease H"/>
    <property type="match status" value="1"/>
</dbReference>
<comment type="caution">
    <text evidence="2">The sequence shown here is derived from an EMBL/GenBank/DDBJ whole genome shotgun (WGS) entry which is preliminary data.</text>
</comment>
<dbReference type="Proteomes" id="UP000265520">
    <property type="component" value="Unassembled WGS sequence"/>
</dbReference>
<dbReference type="SUPFAM" id="SSF53098">
    <property type="entry name" value="Ribonuclease H-like"/>
    <property type="match status" value="1"/>
</dbReference>
<evidence type="ECO:0000259" key="1">
    <source>
        <dbReference type="PROSITE" id="PS50994"/>
    </source>
</evidence>
<proteinExistence type="predicted"/>
<name>A0A392PJ97_9FABA</name>
<dbReference type="InterPro" id="IPR012337">
    <property type="entry name" value="RNaseH-like_sf"/>
</dbReference>
<organism evidence="2 3">
    <name type="scientific">Trifolium medium</name>
    <dbReference type="NCBI Taxonomy" id="97028"/>
    <lineage>
        <taxon>Eukaryota</taxon>
        <taxon>Viridiplantae</taxon>
        <taxon>Streptophyta</taxon>
        <taxon>Embryophyta</taxon>
        <taxon>Tracheophyta</taxon>
        <taxon>Spermatophyta</taxon>
        <taxon>Magnoliopsida</taxon>
        <taxon>eudicotyledons</taxon>
        <taxon>Gunneridae</taxon>
        <taxon>Pentapetalae</taxon>
        <taxon>rosids</taxon>
        <taxon>fabids</taxon>
        <taxon>Fabales</taxon>
        <taxon>Fabaceae</taxon>
        <taxon>Papilionoideae</taxon>
        <taxon>50 kb inversion clade</taxon>
        <taxon>NPAAA clade</taxon>
        <taxon>Hologalegina</taxon>
        <taxon>IRL clade</taxon>
        <taxon>Trifolieae</taxon>
        <taxon>Trifolium</taxon>
    </lineage>
</organism>
<dbReference type="GO" id="GO:0003676">
    <property type="term" value="F:nucleic acid binding"/>
    <property type="evidence" value="ECO:0007669"/>
    <property type="project" value="InterPro"/>
</dbReference>
<protein>
    <recommendedName>
        <fullName evidence="1">Integrase catalytic domain-containing protein</fullName>
    </recommendedName>
</protein>
<keyword evidence="3" id="KW-1185">Reference proteome</keyword>
<evidence type="ECO:0000313" key="3">
    <source>
        <dbReference type="Proteomes" id="UP000265520"/>
    </source>
</evidence>